<comment type="caution">
    <text evidence="3">The sequence shown here is derived from an EMBL/GenBank/DDBJ whole genome shotgun (WGS) entry which is preliminary data.</text>
</comment>
<sequence length="226" mass="25619">MSYSQTDDSGNFWNKFKTSTKSISSSFSHLSIKAETDGDSPTSTIVHKALVKYYKNQEPFTGFPSWLGHKEDLPDEQKILRRQTEQLEKQHKEHEKQIRNEQNSSGFASLRRAATSVTESSHKVEEPPRKSVGYERRARPSDAFQGIYKADTPEEYAKGGNSPSSSSSNENTIPSRSSSGRINRLGRPSWSQMSNTNNENQDNSRPELKSQSSLLMAERLRRKTRS</sequence>
<reference evidence="3 4" key="1">
    <citation type="submission" date="2020-11" db="EMBL/GenBank/DDBJ databases">
        <title>Kefir isolates.</title>
        <authorList>
            <person name="Marcisauskas S."/>
            <person name="Kim Y."/>
            <person name="Blasche S."/>
        </authorList>
    </citation>
    <scope>NUCLEOTIDE SEQUENCE [LARGE SCALE GENOMIC DNA]</scope>
    <source>
        <strain evidence="3 4">OG2</strain>
    </source>
</reference>
<feature type="compositionally biased region" description="Polar residues" evidence="1">
    <location>
        <begin position="189"/>
        <end position="201"/>
    </location>
</feature>
<dbReference type="InterPro" id="IPR028095">
    <property type="entry name" value="Mso1_N_dom"/>
</dbReference>
<dbReference type="AlphaFoldDB" id="A0A9P6WEL0"/>
<feature type="compositionally biased region" description="Basic and acidic residues" evidence="1">
    <location>
        <begin position="84"/>
        <end position="99"/>
    </location>
</feature>
<feature type="compositionally biased region" description="Basic and acidic residues" evidence="1">
    <location>
        <begin position="120"/>
        <end position="140"/>
    </location>
</feature>
<feature type="domain" description="Mso1 N-terminal" evidence="2">
    <location>
        <begin position="26"/>
        <end position="67"/>
    </location>
</feature>
<name>A0A9P6WEL0_MAUEX</name>
<evidence type="ECO:0000256" key="1">
    <source>
        <dbReference type="SAM" id="MobiDB-lite"/>
    </source>
</evidence>
<organism evidence="3 4">
    <name type="scientific">Maudiozyma exigua</name>
    <name type="common">Yeast</name>
    <name type="synonym">Kazachstania exigua</name>
    <dbReference type="NCBI Taxonomy" id="34358"/>
    <lineage>
        <taxon>Eukaryota</taxon>
        <taxon>Fungi</taxon>
        <taxon>Dikarya</taxon>
        <taxon>Ascomycota</taxon>
        <taxon>Saccharomycotina</taxon>
        <taxon>Saccharomycetes</taxon>
        <taxon>Saccharomycetales</taxon>
        <taxon>Saccharomycetaceae</taxon>
        <taxon>Maudiozyma</taxon>
    </lineage>
</organism>
<protein>
    <recommendedName>
        <fullName evidence="2">Mso1 N-terminal domain-containing protein</fullName>
    </recommendedName>
</protein>
<gene>
    <name evidence="3" type="ORF">C6P45_005050</name>
</gene>
<accession>A0A9P6WEL0</accession>
<dbReference type="Proteomes" id="UP000750334">
    <property type="component" value="Unassembled WGS sequence"/>
</dbReference>
<dbReference type="EMBL" id="PUHR01000008">
    <property type="protein sequence ID" value="KAG0671785.1"/>
    <property type="molecule type" value="Genomic_DNA"/>
</dbReference>
<feature type="region of interest" description="Disordered" evidence="1">
    <location>
        <begin position="84"/>
        <end position="226"/>
    </location>
</feature>
<feature type="compositionally biased region" description="Low complexity" evidence="1">
    <location>
        <begin position="161"/>
        <end position="179"/>
    </location>
</feature>
<dbReference type="Pfam" id="PF14475">
    <property type="entry name" value="Mso1_Sec1_bdg"/>
    <property type="match status" value="1"/>
</dbReference>
<dbReference type="OrthoDB" id="4094515at2759"/>
<evidence type="ECO:0000259" key="2">
    <source>
        <dbReference type="Pfam" id="PF14475"/>
    </source>
</evidence>
<evidence type="ECO:0000313" key="4">
    <source>
        <dbReference type="Proteomes" id="UP000750334"/>
    </source>
</evidence>
<proteinExistence type="predicted"/>
<keyword evidence="4" id="KW-1185">Reference proteome</keyword>
<evidence type="ECO:0000313" key="3">
    <source>
        <dbReference type="EMBL" id="KAG0671785.1"/>
    </source>
</evidence>